<name>A0ABT0IPD4_9HYPH</name>
<dbReference type="SUPFAM" id="SSF51905">
    <property type="entry name" value="FAD/NAD(P)-binding domain"/>
    <property type="match status" value="1"/>
</dbReference>
<dbReference type="Gene3D" id="3.50.50.60">
    <property type="entry name" value="FAD/NAD(P)-binding domain"/>
    <property type="match status" value="1"/>
</dbReference>
<protein>
    <submittedName>
        <fullName evidence="5">FAD-dependent oxidoreductase</fullName>
    </submittedName>
</protein>
<dbReference type="InterPro" id="IPR002937">
    <property type="entry name" value="Amino_oxidase"/>
</dbReference>
<dbReference type="InterPro" id="IPR001613">
    <property type="entry name" value="Flavin_amine_oxidase"/>
</dbReference>
<dbReference type="PRINTS" id="PR00757">
    <property type="entry name" value="AMINEOXDASEF"/>
</dbReference>
<keyword evidence="3" id="KW-0560">Oxidoreductase</keyword>
<dbReference type="Proteomes" id="UP001202827">
    <property type="component" value="Unassembled WGS sequence"/>
</dbReference>
<comment type="similarity">
    <text evidence="2">Belongs to the flavin monoamine oxidase family.</text>
</comment>
<evidence type="ECO:0000256" key="1">
    <source>
        <dbReference type="ARBA" id="ARBA00001974"/>
    </source>
</evidence>
<feature type="domain" description="Amine oxidase" evidence="4">
    <location>
        <begin position="11"/>
        <end position="416"/>
    </location>
</feature>
<proteinExistence type="inferred from homology"/>
<accession>A0ABT0IPD4</accession>
<keyword evidence="6" id="KW-1185">Reference proteome</keyword>
<dbReference type="InterPro" id="IPR036188">
    <property type="entry name" value="FAD/NAD-bd_sf"/>
</dbReference>
<dbReference type="InterPro" id="IPR050703">
    <property type="entry name" value="Flavin_MAO"/>
</dbReference>
<dbReference type="RefSeq" id="WP_248682442.1">
    <property type="nucleotide sequence ID" value="NZ_JALPRY010000008.1"/>
</dbReference>
<dbReference type="PANTHER" id="PTHR43563">
    <property type="entry name" value="AMINE OXIDASE"/>
    <property type="match status" value="1"/>
</dbReference>
<evidence type="ECO:0000256" key="3">
    <source>
        <dbReference type="ARBA" id="ARBA00023002"/>
    </source>
</evidence>
<sequence>MLDVIIVGAGFAGLSAALDLANAGLKICLLEAQDRVGGKVESAVLSGGQRIDTGGQFFSRDMINLMNLIQGTGREVATTHYTGNTAYQPAISAEAGEAQWKGVSALRRRMAGTDTANPELAGLSVSDWVARQHDMPPEATEGFLRMVKGLWCKDPAEVQFLYLADNDRRITGSHSEMEMFLPGTVHALAEEMAARLGTDLKFNTPVRRIIYEADRVSVEAEGSRLQAKRLVLALPPTVAGRLEYSPPLLPSLQKALAAWSPGEAIKIRVTFDRPFWRDHGLSGEIMWSMPQGLYACDASDNRHAGLAVFIGGPEAKQWHRRPKRELKAFISSQLREIFGTAATDIRDIHIRDWVDDRWSGGAYSDVIVIPDATDAEDILRRGHKPIYFASSELALSFPGYMEGAMVAGRTVAKDVLGDLPASDYHTRAAFR</sequence>
<evidence type="ECO:0000313" key="6">
    <source>
        <dbReference type="Proteomes" id="UP001202827"/>
    </source>
</evidence>
<gene>
    <name evidence="5" type="ORF">M0654_06990</name>
</gene>
<organism evidence="5 6">
    <name type="scientific">Neorhizobium turbinariae</name>
    <dbReference type="NCBI Taxonomy" id="2937795"/>
    <lineage>
        <taxon>Bacteria</taxon>
        <taxon>Pseudomonadati</taxon>
        <taxon>Pseudomonadota</taxon>
        <taxon>Alphaproteobacteria</taxon>
        <taxon>Hyphomicrobiales</taxon>
        <taxon>Rhizobiaceae</taxon>
        <taxon>Rhizobium/Agrobacterium group</taxon>
        <taxon>Neorhizobium</taxon>
    </lineage>
</organism>
<dbReference type="PANTHER" id="PTHR43563:SF1">
    <property type="entry name" value="AMINE OXIDASE [FLAVIN-CONTAINING] B"/>
    <property type="match status" value="1"/>
</dbReference>
<comment type="caution">
    <text evidence="5">The sequence shown here is derived from an EMBL/GenBank/DDBJ whole genome shotgun (WGS) entry which is preliminary data.</text>
</comment>
<reference evidence="5 6" key="1">
    <citation type="submission" date="2022-04" db="EMBL/GenBank/DDBJ databases">
        <title>Rhizobium coralii sp. nov., isolated from coral Turbinaria peltata.</title>
        <authorList>
            <person name="Sun H."/>
        </authorList>
    </citation>
    <scope>NUCLEOTIDE SEQUENCE [LARGE SCALE GENOMIC DNA]</scope>
    <source>
        <strain evidence="5 6">NTR19</strain>
    </source>
</reference>
<dbReference type="EMBL" id="JALPRY010000008">
    <property type="protein sequence ID" value="MCK8779730.1"/>
    <property type="molecule type" value="Genomic_DNA"/>
</dbReference>
<evidence type="ECO:0000313" key="5">
    <source>
        <dbReference type="EMBL" id="MCK8779730.1"/>
    </source>
</evidence>
<dbReference type="SUPFAM" id="SSF54373">
    <property type="entry name" value="FAD-linked reductases, C-terminal domain"/>
    <property type="match status" value="1"/>
</dbReference>
<evidence type="ECO:0000256" key="2">
    <source>
        <dbReference type="ARBA" id="ARBA00005995"/>
    </source>
</evidence>
<evidence type="ECO:0000259" key="4">
    <source>
        <dbReference type="Pfam" id="PF01593"/>
    </source>
</evidence>
<dbReference type="Pfam" id="PF01593">
    <property type="entry name" value="Amino_oxidase"/>
    <property type="match status" value="1"/>
</dbReference>
<comment type="cofactor">
    <cofactor evidence="1">
        <name>FAD</name>
        <dbReference type="ChEBI" id="CHEBI:57692"/>
    </cofactor>
</comment>